<protein>
    <submittedName>
        <fullName evidence="1">Uncharacterized protein</fullName>
    </submittedName>
</protein>
<evidence type="ECO:0000313" key="2">
    <source>
        <dbReference type="Proteomes" id="UP000696280"/>
    </source>
</evidence>
<dbReference type="Proteomes" id="UP000696280">
    <property type="component" value="Unassembled WGS sequence"/>
</dbReference>
<dbReference type="AlphaFoldDB" id="A0A9N9KKV4"/>
<dbReference type="EMBL" id="CAJVRL010000001">
    <property type="protein sequence ID" value="CAG8948751.1"/>
    <property type="molecule type" value="Genomic_DNA"/>
</dbReference>
<name>A0A9N9KKV4_9HELO</name>
<proteinExistence type="predicted"/>
<gene>
    <name evidence="1" type="ORF">HYFRA_00001872</name>
</gene>
<sequence>MELQGPRERHFLRNSPEETNCANFCCTTRISAQIQVDSLLGSYDSICRQADKSLTKFSDALKPDDDQPLVFETTPDPWLHGKVSTWLFLLLWIVSRFKFTKNSNVCFPHRVAGSFSWLSSEIKAEFNLIDRIGFSSRNIKPTCGPLSGKYAQQWQLYPKSVTPYYRNVATKEDQEKSGLELDHVRQEHGNAGEQFPNETHKDGYSSSHALLKASMRKYGTRILAQTVVLKLQSPVLFQWVPAKNKRRGPYNLEKWSGGTEYGDDLGVEENIEENLPTCDHVNMSGHRCLSVLAWHWLRISKISGSSNETISSISTCRYKQHNFVLESTKCVSAVRDLTTTFGKVYTECLPETIWADSMRVQGRTEKDQAYATTVLEYPAQETGYPTQNHGTAPHILANMPSPRHGWLTQEPPEVDQLYPRDFQRGCHMAHIQEQSTKRLKEPSVGSHTIEDLVRHNFLVARLAVHAHAHASHNEPISTSTPPVLGRVHHPFGTNFTALRVPASQHNRSPAKITRVHRYTDTTITIERLPTTLPALRLISPISAELPTSALIWQLAKLLKIHDLGLGSRLLDR</sequence>
<accession>A0A9N9KKV4</accession>
<evidence type="ECO:0000313" key="1">
    <source>
        <dbReference type="EMBL" id="CAG8948751.1"/>
    </source>
</evidence>
<comment type="caution">
    <text evidence="1">The sequence shown here is derived from an EMBL/GenBank/DDBJ whole genome shotgun (WGS) entry which is preliminary data.</text>
</comment>
<keyword evidence="2" id="KW-1185">Reference proteome</keyword>
<reference evidence="1" key="1">
    <citation type="submission" date="2021-07" db="EMBL/GenBank/DDBJ databases">
        <authorList>
            <person name="Durling M."/>
        </authorList>
    </citation>
    <scope>NUCLEOTIDE SEQUENCE</scope>
</reference>
<organism evidence="1 2">
    <name type="scientific">Hymenoscyphus fraxineus</name>
    <dbReference type="NCBI Taxonomy" id="746836"/>
    <lineage>
        <taxon>Eukaryota</taxon>
        <taxon>Fungi</taxon>
        <taxon>Dikarya</taxon>
        <taxon>Ascomycota</taxon>
        <taxon>Pezizomycotina</taxon>
        <taxon>Leotiomycetes</taxon>
        <taxon>Helotiales</taxon>
        <taxon>Helotiaceae</taxon>
        <taxon>Hymenoscyphus</taxon>
    </lineage>
</organism>